<name>A0A9N9GPB1_9GLOM</name>
<dbReference type="EMBL" id="CAJVPJ010002389">
    <property type="protein sequence ID" value="CAG8620131.1"/>
    <property type="molecule type" value="Genomic_DNA"/>
</dbReference>
<comment type="caution">
    <text evidence="1">The sequence shown here is derived from an EMBL/GenBank/DDBJ whole genome shotgun (WGS) entry which is preliminary data.</text>
</comment>
<reference evidence="1" key="1">
    <citation type="submission" date="2021-06" db="EMBL/GenBank/DDBJ databases">
        <authorList>
            <person name="Kallberg Y."/>
            <person name="Tangrot J."/>
            <person name="Rosling A."/>
        </authorList>
    </citation>
    <scope>NUCLEOTIDE SEQUENCE</scope>
    <source>
        <strain evidence="1">IA702</strain>
    </source>
</reference>
<protein>
    <submittedName>
        <fullName evidence="1">21_t:CDS:1</fullName>
    </submittedName>
</protein>
<dbReference type="AlphaFoldDB" id="A0A9N9GPB1"/>
<keyword evidence="2" id="KW-1185">Reference proteome</keyword>
<proteinExistence type="predicted"/>
<evidence type="ECO:0000313" key="1">
    <source>
        <dbReference type="EMBL" id="CAG8620131.1"/>
    </source>
</evidence>
<accession>A0A9N9GPB1</accession>
<dbReference type="Proteomes" id="UP000789572">
    <property type="component" value="Unassembled WGS sequence"/>
</dbReference>
<gene>
    <name evidence="1" type="ORF">POCULU_LOCUS8376</name>
</gene>
<evidence type="ECO:0000313" key="2">
    <source>
        <dbReference type="Proteomes" id="UP000789572"/>
    </source>
</evidence>
<sequence>MAVKELVDPNTYRADWIDPTKLEEEAKKKGMISGTKFREIETSLKNANDTITRTQTYLGTDDLNNLPTLSGKTLAQLLADSNQLGELSDTLKNNFNLTDLTE</sequence>
<organism evidence="1 2">
    <name type="scientific">Paraglomus occultum</name>
    <dbReference type="NCBI Taxonomy" id="144539"/>
    <lineage>
        <taxon>Eukaryota</taxon>
        <taxon>Fungi</taxon>
        <taxon>Fungi incertae sedis</taxon>
        <taxon>Mucoromycota</taxon>
        <taxon>Glomeromycotina</taxon>
        <taxon>Glomeromycetes</taxon>
        <taxon>Paraglomerales</taxon>
        <taxon>Paraglomeraceae</taxon>
        <taxon>Paraglomus</taxon>
    </lineage>
</organism>